<name>A0A1X7FZ07_9SPHN</name>
<evidence type="ECO:0000313" key="6">
    <source>
        <dbReference type="EMBL" id="SMF61364.1"/>
    </source>
</evidence>
<organism evidence="6 7">
    <name type="scientific">Allosphingosinicella indica</name>
    <dbReference type="NCBI Taxonomy" id="941907"/>
    <lineage>
        <taxon>Bacteria</taxon>
        <taxon>Pseudomonadati</taxon>
        <taxon>Pseudomonadota</taxon>
        <taxon>Alphaproteobacteria</taxon>
        <taxon>Sphingomonadales</taxon>
        <taxon>Sphingomonadaceae</taxon>
        <taxon>Allosphingosinicella</taxon>
    </lineage>
</organism>
<evidence type="ECO:0000313" key="7">
    <source>
        <dbReference type="Proteomes" id="UP000192934"/>
    </source>
</evidence>
<evidence type="ECO:0000256" key="4">
    <source>
        <dbReference type="ARBA" id="ARBA00023239"/>
    </source>
</evidence>
<evidence type="ECO:0000256" key="3">
    <source>
        <dbReference type="ARBA" id="ARBA00022833"/>
    </source>
</evidence>
<comment type="similarity">
    <text evidence="1">Belongs to the Gfa family.</text>
</comment>
<protein>
    <submittedName>
        <fullName evidence="6">Uncharacterized conserved protein</fullName>
    </submittedName>
</protein>
<dbReference type="Proteomes" id="UP000192934">
    <property type="component" value="Chromosome I"/>
</dbReference>
<dbReference type="GO" id="GO:0016846">
    <property type="term" value="F:carbon-sulfur lyase activity"/>
    <property type="evidence" value="ECO:0007669"/>
    <property type="project" value="InterPro"/>
</dbReference>
<proteinExistence type="inferred from homology"/>
<dbReference type="InterPro" id="IPR011057">
    <property type="entry name" value="Mss4-like_sf"/>
</dbReference>
<evidence type="ECO:0000256" key="2">
    <source>
        <dbReference type="ARBA" id="ARBA00022723"/>
    </source>
</evidence>
<keyword evidence="4" id="KW-0456">Lyase</keyword>
<dbReference type="STRING" id="941907.SAMN06295910_0349"/>
<dbReference type="PROSITE" id="PS51891">
    <property type="entry name" value="CENP_V_GFA"/>
    <property type="match status" value="1"/>
</dbReference>
<dbReference type="PANTHER" id="PTHR33337:SF40">
    <property type="entry name" value="CENP-V_GFA DOMAIN-CONTAINING PROTEIN-RELATED"/>
    <property type="match status" value="1"/>
</dbReference>
<dbReference type="OrthoDB" id="7186766at2"/>
<dbReference type="GO" id="GO:0046872">
    <property type="term" value="F:metal ion binding"/>
    <property type="evidence" value="ECO:0007669"/>
    <property type="project" value="UniProtKB-KW"/>
</dbReference>
<dbReference type="InterPro" id="IPR006913">
    <property type="entry name" value="CENP-V/GFA"/>
</dbReference>
<sequence>MAKSGGCQCGAIRYSVEGDPAHSALCWCNDCRASAGAPMVQWTLFPKDAVTIEGNPVSYESSPGTTRQFCGACGTGLFFLNETIFPGQIDVQGASFDDPDAYPPGIHIQTADAPRWREGLGAMPAFDRYPPMPE</sequence>
<reference evidence="7" key="1">
    <citation type="submission" date="2017-04" db="EMBL/GenBank/DDBJ databases">
        <authorList>
            <person name="Varghese N."/>
            <person name="Submissions S."/>
        </authorList>
    </citation>
    <scope>NUCLEOTIDE SEQUENCE [LARGE SCALE GENOMIC DNA]</scope>
    <source>
        <strain evidence="7">Dd16</strain>
    </source>
</reference>
<dbReference type="Gene3D" id="3.90.1590.10">
    <property type="entry name" value="glutathione-dependent formaldehyde- activating enzyme (gfa)"/>
    <property type="match status" value="1"/>
</dbReference>
<feature type="domain" description="CENP-V/GFA" evidence="5">
    <location>
        <begin position="3"/>
        <end position="117"/>
    </location>
</feature>
<keyword evidence="2" id="KW-0479">Metal-binding</keyword>
<dbReference type="EMBL" id="LT840185">
    <property type="protein sequence ID" value="SMF61364.1"/>
    <property type="molecule type" value="Genomic_DNA"/>
</dbReference>
<evidence type="ECO:0000259" key="5">
    <source>
        <dbReference type="PROSITE" id="PS51891"/>
    </source>
</evidence>
<keyword evidence="7" id="KW-1185">Reference proteome</keyword>
<evidence type="ECO:0000256" key="1">
    <source>
        <dbReference type="ARBA" id="ARBA00005495"/>
    </source>
</evidence>
<gene>
    <name evidence="6" type="ORF">SAMN06295910_0349</name>
</gene>
<dbReference type="AlphaFoldDB" id="A0A1X7FZ07"/>
<dbReference type="RefSeq" id="WP_085217235.1">
    <property type="nucleotide sequence ID" value="NZ_LT840185.1"/>
</dbReference>
<dbReference type="PANTHER" id="PTHR33337">
    <property type="entry name" value="GFA DOMAIN-CONTAINING PROTEIN"/>
    <property type="match status" value="1"/>
</dbReference>
<dbReference type="Pfam" id="PF04828">
    <property type="entry name" value="GFA"/>
    <property type="match status" value="1"/>
</dbReference>
<dbReference type="SUPFAM" id="SSF51316">
    <property type="entry name" value="Mss4-like"/>
    <property type="match status" value="1"/>
</dbReference>
<accession>A0A1X7FZ07</accession>
<keyword evidence="3" id="KW-0862">Zinc</keyword>